<dbReference type="AlphaFoldDB" id="A0A0S6UA21"/>
<name>A0A0S6UA21_NEOTH</name>
<dbReference type="Proteomes" id="UP000063718">
    <property type="component" value="Unassembled WGS sequence"/>
</dbReference>
<gene>
    <name evidence="1" type="ORF">MTY_0350</name>
</gene>
<protein>
    <submittedName>
        <fullName evidence="1">Uncharacterized protein</fullName>
    </submittedName>
</protein>
<sequence>MDQNLAKSKGADGLTGIKEYATFYLYKLIIIIII</sequence>
<proteinExistence type="predicted"/>
<reference evidence="1" key="1">
    <citation type="journal article" date="2014" name="Gene">
        <title>Genome-guided analysis of transformation efficiency and carbon dioxide assimilation by Moorella thermoacetica Y72.</title>
        <authorList>
            <person name="Tsukahara K."/>
            <person name="Kita A."/>
            <person name="Nakashimada Y."/>
            <person name="Hoshino T."/>
            <person name="Murakami K."/>
        </authorList>
    </citation>
    <scope>NUCLEOTIDE SEQUENCE [LARGE SCALE GENOMIC DNA]</scope>
    <source>
        <strain evidence="1">Y72</strain>
    </source>
</reference>
<evidence type="ECO:0000313" key="1">
    <source>
        <dbReference type="EMBL" id="GAF25021.1"/>
    </source>
</evidence>
<organism evidence="1">
    <name type="scientific">Moorella thermoacetica Y72</name>
    <dbReference type="NCBI Taxonomy" id="1325331"/>
    <lineage>
        <taxon>Bacteria</taxon>
        <taxon>Bacillati</taxon>
        <taxon>Bacillota</taxon>
        <taxon>Clostridia</taxon>
        <taxon>Neomoorellales</taxon>
        <taxon>Neomoorellaceae</taxon>
        <taxon>Neomoorella</taxon>
    </lineage>
</organism>
<accession>A0A0S6UA21</accession>
<dbReference type="EMBL" id="DF238840">
    <property type="protein sequence ID" value="GAF25021.1"/>
    <property type="molecule type" value="Genomic_DNA"/>
</dbReference>